<feature type="domain" description="4Fe-4S ferredoxin-type" evidence="4">
    <location>
        <begin position="254"/>
        <end position="286"/>
    </location>
</feature>
<evidence type="ECO:0000256" key="2">
    <source>
        <dbReference type="ARBA" id="ARBA00023004"/>
    </source>
</evidence>
<dbReference type="RefSeq" id="WP_075426549.1">
    <property type="nucleotide sequence ID" value="NZ_CZVI01000050.1"/>
</dbReference>
<accession>A0A0P1LQU8</accession>
<keyword evidence="8" id="KW-1185">Reference proteome</keyword>
<dbReference type="EMBL" id="FAOP01000005">
    <property type="protein sequence ID" value="CUU06136.1"/>
    <property type="molecule type" value="Genomic_DNA"/>
</dbReference>
<accession>A0A0P1NZD0</accession>
<proteinExistence type="predicted"/>
<dbReference type="InterPro" id="IPR009051">
    <property type="entry name" value="Helical_ferredxn"/>
</dbReference>
<reference evidence="6 7" key="2">
    <citation type="submission" date="2015-11" db="EMBL/GenBank/DDBJ databases">
        <authorList>
            <person name="Zhang Y."/>
            <person name="Guo Z."/>
        </authorList>
    </citation>
    <scope>NUCLEOTIDE SEQUENCE [LARGE SCALE GENOMIC DNA]</scope>
    <source>
        <strain evidence="6">JGI-4</strain>
    </source>
</reference>
<accession>A0A0P1LHG6</accession>
<name>A0A0P1LHG6_9BACT</name>
<evidence type="ECO:0000313" key="7">
    <source>
        <dbReference type="Proteomes" id="UP000182011"/>
    </source>
</evidence>
<dbReference type="PANTHER" id="PTHR40447">
    <property type="entry name" value="ANAEROBIC SULFITE REDUCTASE SUBUNIT A"/>
    <property type="match status" value="1"/>
</dbReference>
<accession>A0A0P1LR57</accession>
<dbReference type="Proteomes" id="UP000182200">
    <property type="component" value="Unassembled WGS sequence"/>
</dbReference>
<sequence length="385" mass="43741">MEKFKSYYLAPEELNKIFDYFKTRGYKIAGPTVKDNAIVYDEIESVNDLPLGWTDEQGPGSYRLKRRNDEALFGYVVGPHSWKKFLFPPILTLWEAKRENGKFKIYEQNYSEEKFVFVGVRACEISAILIQDKIFGGGQYVDPNYLRRRENAFIIAVNCNEPGNNCFCLSTGTGPKVLTGYDIVLTEVISESGHYLIAKPGSDLGEEILASLGFREATTQEIDEADKVSNEAVNKFRKEVDLSDVVEMLQSNYENPLWEKVSEKCLTCANCTMVCPTCFCHTVEDVTDLTGQSAKRVRKWDSCFTLEFSYIHGGSVRYSTASRYRQWMTHKLSTWKNQFGMIGCVGCGRCITWCPVGIDIVENVKLFKESELKLKTGESYGRGNT</sequence>
<dbReference type="EMBL" id="CZVI01000050">
    <property type="protein sequence ID" value="CUS94528.1"/>
    <property type="molecule type" value="Genomic_DNA"/>
</dbReference>
<accession>A0A0N7MZW4</accession>
<protein>
    <submittedName>
        <fullName evidence="6">4Fe-4S dicluster domain-containing protein</fullName>
    </submittedName>
</protein>
<dbReference type="Proteomes" id="UP000182011">
    <property type="component" value="Unassembled WGS sequence"/>
</dbReference>
<keyword evidence="3" id="KW-0411">Iron-sulfur</keyword>
<keyword evidence="1" id="KW-0479">Metal-binding</keyword>
<dbReference type="GO" id="GO:0051536">
    <property type="term" value="F:iron-sulfur cluster binding"/>
    <property type="evidence" value="ECO:0007669"/>
    <property type="project" value="UniProtKB-KW"/>
</dbReference>
<dbReference type="STRING" id="1633631.GCA_001442925_01440"/>
<organism evidence="6 7">
    <name type="scientific">Candidatus Kryptonium thompsonii</name>
    <dbReference type="NCBI Taxonomy" id="1633631"/>
    <lineage>
        <taxon>Bacteria</taxon>
        <taxon>Pseudomonadati</taxon>
        <taxon>Candidatus Kryptoniota</taxon>
        <taxon>Candidatus Kryptonium</taxon>
    </lineage>
</organism>
<dbReference type="AlphaFoldDB" id="A0A0P1LHG6"/>
<dbReference type="Gene3D" id="1.10.1060.10">
    <property type="entry name" value="Alpha-helical ferredoxin"/>
    <property type="match status" value="1"/>
</dbReference>
<dbReference type="OrthoDB" id="9796486at2"/>
<evidence type="ECO:0000313" key="5">
    <source>
        <dbReference type="EMBL" id="CUS94528.1"/>
    </source>
</evidence>
<feature type="domain" description="4Fe-4S ferredoxin-type" evidence="4">
    <location>
        <begin position="335"/>
        <end position="363"/>
    </location>
</feature>
<dbReference type="Pfam" id="PF17179">
    <property type="entry name" value="Fer4_22"/>
    <property type="match status" value="1"/>
</dbReference>
<dbReference type="PROSITE" id="PS00198">
    <property type="entry name" value="4FE4S_FER_1"/>
    <property type="match status" value="1"/>
</dbReference>
<evidence type="ECO:0000313" key="8">
    <source>
        <dbReference type="Proteomes" id="UP000182200"/>
    </source>
</evidence>
<evidence type="ECO:0000259" key="4">
    <source>
        <dbReference type="PROSITE" id="PS51379"/>
    </source>
</evidence>
<evidence type="ECO:0000256" key="1">
    <source>
        <dbReference type="ARBA" id="ARBA00022723"/>
    </source>
</evidence>
<evidence type="ECO:0000256" key="3">
    <source>
        <dbReference type="ARBA" id="ARBA00023014"/>
    </source>
</evidence>
<keyword evidence="2" id="KW-0408">Iron</keyword>
<dbReference type="SUPFAM" id="SSF46548">
    <property type="entry name" value="alpha-helical ferredoxin"/>
    <property type="match status" value="1"/>
</dbReference>
<gene>
    <name evidence="6" type="ORF">JGI4_01445</name>
    <name evidence="5" type="ORF">JGI8_02004</name>
</gene>
<accession>A0A0P1LW53</accession>
<reference evidence="5 8" key="1">
    <citation type="submission" date="2015-11" db="EMBL/GenBank/DDBJ databases">
        <authorList>
            <person name="Varghese N."/>
        </authorList>
    </citation>
    <scope>NUCLEOTIDE SEQUENCE [LARGE SCALE GENOMIC DNA]</scope>
    <source>
        <strain evidence="5 8">JGI-8</strain>
    </source>
</reference>
<dbReference type="InterPro" id="IPR017896">
    <property type="entry name" value="4Fe4S_Fe-S-bd"/>
</dbReference>
<accession>A0A0P1MIM5</accession>
<accession>A0A0P1MA13</accession>
<evidence type="ECO:0000313" key="6">
    <source>
        <dbReference type="EMBL" id="CUU06136.1"/>
    </source>
</evidence>
<dbReference type="PANTHER" id="PTHR40447:SF1">
    <property type="entry name" value="ANAEROBIC SULFITE REDUCTASE SUBUNIT A"/>
    <property type="match status" value="1"/>
</dbReference>
<dbReference type="PROSITE" id="PS51379">
    <property type="entry name" value="4FE4S_FER_2"/>
    <property type="match status" value="2"/>
</dbReference>
<dbReference type="InterPro" id="IPR017900">
    <property type="entry name" value="4Fe4S_Fe_S_CS"/>
</dbReference>
<accession>A0A0S4N5W9</accession>
<dbReference type="GO" id="GO:0046872">
    <property type="term" value="F:metal ion binding"/>
    <property type="evidence" value="ECO:0007669"/>
    <property type="project" value="UniProtKB-KW"/>
</dbReference>